<keyword evidence="1" id="KW-0812">Transmembrane</keyword>
<dbReference type="Proteomes" id="UP000000707">
    <property type="component" value="Unassembled WGS sequence"/>
</dbReference>
<dbReference type="STRING" id="590646.G3B2B0"/>
<keyword evidence="3" id="KW-1185">Reference proteome</keyword>
<dbReference type="KEGG" id="cten:18249752"/>
<proteinExistence type="predicted"/>
<evidence type="ECO:0000313" key="2">
    <source>
        <dbReference type="EMBL" id="EGV64634.1"/>
    </source>
</evidence>
<dbReference type="OrthoDB" id="4084460at2759"/>
<evidence type="ECO:0000313" key="3">
    <source>
        <dbReference type="Proteomes" id="UP000000707"/>
    </source>
</evidence>
<name>G3B2B0_CANTC</name>
<reference evidence="2 3" key="1">
    <citation type="journal article" date="2011" name="Proc. Natl. Acad. Sci. U.S.A.">
        <title>Comparative genomics of xylose-fermenting fungi for enhanced biofuel production.</title>
        <authorList>
            <person name="Wohlbach D.J."/>
            <person name="Kuo A."/>
            <person name="Sato T.K."/>
            <person name="Potts K.M."/>
            <person name="Salamov A.A."/>
            <person name="LaButti K.M."/>
            <person name="Sun H."/>
            <person name="Clum A."/>
            <person name="Pangilinan J.L."/>
            <person name="Lindquist E.A."/>
            <person name="Lucas S."/>
            <person name="Lapidus A."/>
            <person name="Jin M."/>
            <person name="Gunawan C."/>
            <person name="Balan V."/>
            <person name="Dale B.E."/>
            <person name="Jeffries T.W."/>
            <person name="Zinkel R."/>
            <person name="Barry K.W."/>
            <person name="Grigoriev I.V."/>
            <person name="Gasch A.P."/>
        </authorList>
    </citation>
    <scope>NUCLEOTIDE SEQUENCE [LARGE SCALE GENOMIC DNA]</scope>
    <source>
        <strain evidence="3">ATCC 10573 / BCRC 21748 / CBS 615 / JCM 9827 / NBRC 10315 / NRRL Y-1498 / VKM Y-70</strain>
    </source>
</reference>
<organism evidence="3">
    <name type="scientific">Candida tenuis (strain ATCC 10573 / BCRC 21748 / CBS 615 / JCM 9827 / NBRC 10315 / NRRL Y-1498 / VKM Y-70)</name>
    <name type="common">Yeast</name>
    <name type="synonym">Yamadazyma tenuis</name>
    <dbReference type="NCBI Taxonomy" id="590646"/>
    <lineage>
        <taxon>Eukaryota</taxon>
        <taxon>Fungi</taxon>
        <taxon>Dikarya</taxon>
        <taxon>Ascomycota</taxon>
        <taxon>Saccharomycotina</taxon>
        <taxon>Pichiomycetes</taxon>
        <taxon>Debaryomycetaceae</taxon>
        <taxon>Yamadazyma</taxon>
    </lineage>
</organism>
<gene>
    <name evidence="2" type="ORF">CANTEDRAFT_133951</name>
</gene>
<protein>
    <submittedName>
        <fullName evidence="2">Uncharacterized protein</fullName>
    </submittedName>
</protein>
<keyword evidence="1" id="KW-0472">Membrane</keyword>
<accession>G3B2B0</accession>
<dbReference type="GeneID" id="18249752"/>
<dbReference type="RefSeq" id="XP_006685440.1">
    <property type="nucleotide sequence ID" value="XM_006685377.1"/>
</dbReference>
<evidence type="ECO:0000256" key="1">
    <source>
        <dbReference type="SAM" id="Phobius"/>
    </source>
</evidence>
<sequence>MNNWQTVSIVLACFLGIFLITVVFFLIYLGCHFSIILESKRYPFTKYEYNRPLDLESGLNSSIIATKSVHTLPTSHVTEEGDIIVRTGFVVGTASHGDLGSLSEFQDSNSFNTDSPISNQVSNFSICHTPSDLRERENTGSQAEVNSTDLGVPAGKLDRYDSFSKSLIIKDLMQGSPSEQPSEIREVSDPYSSNSISVGEVVVVVQSFKGDNAHEFSHLQEGDLLRVVRFYLKEGTGTLGKKGLHLLKITGKKHKFLWSFSPEPSYEDLTYISKDDPEFPLVHCTGIILNTFLEYDASNNTMALKMKDSNHLDTDILKDFPLKCVSLETTVVSHSGQ</sequence>
<dbReference type="AlphaFoldDB" id="G3B2B0"/>
<feature type="transmembrane region" description="Helical" evidence="1">
    <location>
        <begin position="6"/>
        <end position="31"/>
    </location>
</feature>
<dbReference type="eggNOG" id="ENOG502RQ2C">
    <property type="taxonomic scope" value="Eukaryota"/>
</dbReference>
<dbReference type="HOGENOM" id="CLU_823859_0_0_1"/>
<keyword evidence="1" id="KW-1133">Transmembrane helix</keyword>
<dbReference type="EMBL" id="GL996515">
    <property type="protein sequence ID" value="EGV64634.1"/>
    <property type="molecule type" value="Genomic_DNA"/>
</dbReference>